<evidence type="ECO:0000313" key="1">
    <source>
        <dbReference type="EMBL" id="JAE35796.1"/>
    </source>
</evidence>
<dbReference type="EMBL" id="GBRH01162100">
    <property type="protein sequence ID" value="JAE35796.1"/>
    <property type="molecule type" value="Transcribed_RNA"/>
</dbReference>
<proteinExistence type="predicted"/>
<accession>A0A0A9HLP9</accession>
<protein>
    <submittedName>
        <fullName evidence="1">Uncharacterized protein</fullName>
    </submittedName>
</protein>
<name>A0A0A9HLP9_ARUDO</name>
<reference evidence="1" key="2">
    <citation type="journal article" date="2015" name="Data Brief">
        <title>Shoot transcriptome of the giant reed, Arundo donax.</title>
        <authorList>
            <person name="Barrero R.A."/>
            <person name="Guerrero F.D."/>
            <person name="Moolhuijzen P."/>
            <person name="Goolsby J.A."/>
            <person name="Tidwell J."/>
            <person name="Bellgard S.E."/>
            <person name="Bellgard M.I."/>
        </authorList>
    </citation>
    <scope>NUCLEOTIDE SEQUENCE</scope>
    <source>
        <tissue evidence="1">Shoot tissue taken approximately 20 cm above the soil surface</tissue>
    </source>
</reference>
<sequence>MHVNGIFQVFTSIQYRISCTIKYLTLTLVKLQKEEKEPKFRYRR</sequence>
<organism evidence="1">
    <name type="scientific">Arundo donax</name>
    <name type="common">Giant reed</name>
    <name type="synonym">Donax arundinaceus</name>
    <dbReference type="NCBI Taxonomy" id="35708"/>
    <lineage>
        <taxon>Eukaryota</taxon>
        <taxon>Viridiplantae</taxon>
        <taxon>Streptophyta</taxon>
        <taxon>Embryophyta</taxon>
        <taxon>Tracheophyta</taxon>
        <taxon>Spermatophyta</taxon>
        <taxon>Magnoliopsida</taxon>
        <taxon>Liliopsida</taxon>
        <taxon>Poales</taxon>
        <taxon>Poaceae</taxon>
        <taxon>PACMAD clade</taxon>
        <taxon>Arundinoideae</taxon>
        <taxon>Arundineae</taxon>
        <taxon>Arundo</taxon>
    </lineage>
</organism>
<reference evidence="1" key="1">
    <citation type="submission" date="2014-09" db="EMBL/GenBank/DDBJ databases">
        <authorList>
            <person name="Magalhaes I.L.F."/>
            <person name="Oliveira U."/>
            <person name="Santos F.R."/>
            <person name="Vidigal T.H.D.A."/>
            <person name="Brescovit A.D."/>
            <person name="Santos A.J."/>
        </authorList>
    </citation>
    <scope>NUCLEOTIDE SEQUENCE</scope>
    <source>
        <tissue evidence="1">Shoot tissue taken approximately 20 cm above the soil surface</tissue>
    </source>
</reference>
<dbReference type="AlphaFoldDB" id="A0A0A9HLP9"/>